<evidence type="ECO:0000313" key="2">
    <source>
        <dbReference type="EMBL" id="QXL87889.1"/>
    </source>
</evidence>
<sequence>MPYSIFMLPEELITVTGTNGGSGLDGQTQGSGVHLAPPNVSSSGAVITLNSNAWEEIEIDDDDANFGDSDTSQTLVNTETFGGQTFPANSIVEAEYAVIVEDPLGNQYQLVAFNIRQSGDSNSYGNVEGLAFIGPQGGFPPIGVPLTVISNEEGPNIAASTYATPICFAQGTLMTTPKGEVAVEDLRVGDLVHTEENGAEPVRWIGHKTFPAKAQFAPIEFAPGAIGNTRALRLSRQHRLLLTGWRAELFFGDEAVWVPAAHFLDWPGVRVVEGGMVTYFHVLLDGHRTLLAEGVEAESLHPGDVALCSLGATAEAELFAMFPEIERLSRRATSRPSLRAIEARAALAA</sequence>
<dbReference type="SUPFAM" id="SSF51294">
    <property type="entry name" value="Hedgehog/intein (Hint) domain"/>
    <property type="match status" value="1"/>
</dbReference>
<dbReference type="Gene3D" id="2.170.16.10">
    <property type="entry name" value="Hedgehog/Intein (Hint) domain"/>
    <property type="match status" value="1"/>
</dbReference>
<protein>
    <submittedName>
        <fullName evidence="2">Hint domain-containing protein</fullName>
    </submittedName>
</protein>
<dbReference type="Pfam" id="PF13403">
    <property type="entry name" value="Hint_2"/>
    <property type="match status" value="1"/>
</dbReference>
<dbReference type="RefSeq" id="WP_257894735.1">
    <property type="nucleotide sequence ID" value="NZ_JAIMBW010000001.1"/>
</dbReference>
<dbReference type="AlphaFoldDB" id="A0A975TWC9"/>
<feature type="domain" description="Hedgehog/Intein (Hint)" evidence="1">
    <location>
        <begin position="166"/>
        <end position="304"/>
    </location>
</feature>
<evidence type="ECO:0000313" key="3">
    <source>
        <dbReference type="Proteomes" id="UP000693972"/>
    </source>
</evidence>
<dbReference type="Proteomes" id="UP000693972">
    <property type="component" value="Unassembled WGS sequence"/>
</dbReference>
<name>A0A975TWC9_9RHOB</name>
<keyword evidence="3" id="KW-1185">Reference proteome</keyword>
<dbReference type="InterPro" id="IPR036844">
    <property type="entry name" value="Hint_dom_sf"/>
</dbReference>
<dbReference type="EMBL" id="CP078073">
    <property type="protein sequence ID" value="QXL87889.1"/>
    <property type="molecule type" value="Genomic_DNA"/>
</dbReference>
<organism evidence="2">
    <name type="scientific">Gymnodinialimonas phycosphaerae</name>
    <dbReference type="NCBI Taxonomy" id="2841589"/>
    <lineage>
        <taxon>Bacteria</taxon>
        <taxon>Pseudomonadati</taxon>
        <taxon>Pseudomonadota</taxon>
        <taxon>Alphaproteobacteria</taxon>
        <taxon>Rhodobacterales</taxon>
        <taxon>Paracoccaceae</taxon>
        <taxon>Gymnodinialimonas</taxon>
    </lineage>
</organism>
<accession>A0A975TWC9</accession>
<proteinExistence type="predicted"/>
<dbReference type="EMBL" id="JAIMBW010000001">
    <property type="protein sequence ID" value="MBY4895295.1"/>
    <property type="molecule type" value="Genomic_DNA"/>
</dbReference>
<evidence type="ECO:0000259" key="1">
    <source>
        <dbReference type="Pfam" id="PF13403"/>
    </source>
</evidence>
<reference evidence="2 3" key="1">
    <citation type="submission" date="2021-07" db="EMBL/GenBank/DDBJ databases">
        <title>Karlodiniumbacter phycospheric gen. nov., sp. nov., a phycosphere bacterium isolated from karlodinium veneficum.</title>
        <authorList>
            <person name="Peng Y."/>
            <person name="Jiang L."/>
            <person name="Lee J."/>
        </authorList>
    </citation>
    <scope>NUCLEOTIDE SEQUENCE</scope>
    <source>
        <strain evidence="2 3">N5</strain>
    </source>
</reference>
<gene>
    <name evidence="2" type="ORF">KUL25_21245</name>
</gene>
<dbReference type="InterPro" id="IPR028992">
    <property type="entry name" value="Hedgehog/Intein_dom"/>
</dbReference>